<name>A0ABP0LQK2_9DINO</name>
<dbReference type="PANTHER" id="PTHR14614">
    <property type="entry name" value="HEPATOCELLULAR CARCINOMA-ASSOCIATED ANTIGEN"/>
    <property type="match status" value="1"/>
</dbReference>
<proteinExistence type="predicted"/>
<protein>
    <submittedName>
        <fullName evidence="1">Uncharacterized protein</fullName>
    </submittedName>
</protein>
<gene>
    <name evidence="1" type="ORF">CCMP2556_LOCUS21947</name>
</gene>
<dbReference type="InterPro" id="IPR029063">
    <property type="entry name" value="SAM-dependent_MTases_sf"/>
</dbReference>
<organism evidence="1 2">
    <name type="scientific">Durusdinium trenchii</name>
    <dbReference type="NCBI Taxonomy" id="1381693"/>
    <lineage>
        <taxon>Eukaryota</taxon>
        <taxon>Sar</taxon>
        <taxon>Alveolata</taxon>
        <taxon>Dinophyceae</taxon>
        <taxon>Suessiales</taxon>
        <taxon>Symbiodiniaceae</taxon>
        <taxon>Durusdinium</taxon>
    </lineage>
</organism>
<sequence length="336" mass="36523">MPLCLDCFAFLAPRKHQTSPEEEPLAPRQQDLAVPPRVQLAHALPKKQGWEALLQEEDVQWLHIGDGWLPPLVEVPLKLRVGEKEFRRLVKPPSVEALWEWYEEHGKTSADPSWAQVWPCAAALALLLTRQPGYTVRGKRVVELGAGLGVAGLAAALAGADVLLLDREPLALHCAASTAALQSLPVGAVDAPHAEHMVRAAVYDWSASQTFNFPADVVVASEVLYDPSEALQVSVSAMKLMGEAQPCVAFVSNTDDLAHNNSQLSLNISLEAPQLRNCRLLITDPRRERCPGTREALATGLRQAGATVELYEAPTPCLGDGLQDQEDVAVIDAIWK</sequence>
<dbReference type="Proteomes" id="UP001642484">
    <property type="component" value="Unassembled WGS sequence"/>
</dbReference>
<keyword evidence="2" id="KW-1185">Reference proteome</keyword>
<reference evidence="1 2" key="1">
    <citation type="submission" date="2024-02" db="EMBL/GenBank/DDBJ databases">
        <authorList>
            <person name="Chen Y."/>
            <person name="Shah S."/>
            <person name="Dougan E. K."/>
            <person name="Thang M."/>
            <person name="Chan C."/>
        </authorList>
    </citation>
    <scope>NUCLEOTIDE SEQUENCE [LARGE SCALE GENOMIC DNA]</scope>
</reference>
<dbReference type="Pfam" id="PF10294">
    <property type="entry name" value="Methyltransf_16"/>
    <property type="match status" value="1"/>
</dbReference>
<dbReference type="Gene3D" id="3.40.50.150">
    <property type="entry name" value="Vaccinia Virus protein VP39"/>
    <property type="match status" value="1"/>
</dbReference>
<dbReference type="PANTHER" id="PTHR14614:SF132">
    <property type="entry name" value="PROTEIN-LYSINE METHYLTRANSFERASE C42C1.13"/>
    <property type="match status" value="1"/>
</dbReference>
<evidence type="ECO:0000313" key="2">
    <source>
        <dbReference type="Proteomes" id="UP001642484"/>
    </source>
</evidence>
<evidence type="ECO:0000313" key="1">
    <source>
        <dbReference type="EMBL" id="CAK9040834.1"/>
    </source>
</evidence>
<comment type="caution">
    <text evidence="1">The sequence shown here is derived from an EMBL/GenBank/DDBJ whole genome shotgun (WGS) entry which is preliminary data.</text>
</comment>
<accession>A0ABP0LQK2</accession>
<dbReference type="InterPro" id="IPR019410">
    <property type="entry name" value="Methyltransf_16"/>
</dbReference>
<dbReference type="EMBL" id="CAXAMN010013447">
    <property type="protein sequence ID" value="CAK9040834.1"/>
    <property type="molecule type" value="Genomic_DNA"/>
</dbReference>
<dbReference type="SUPFAM" id="SSF53335">
    <property type="entry name" value="S-adenosyl-L-methionine-dependent methyltransferases"/>
    <property type="match status" value="1"/>
</dbReference>